<keyword evidence="4" id="KW-0067">ATP-binding</keyword>
<evidence type="ECO:0000256" key="5">
    <source>
        <dbReference type="ARBA" id="ARBA00022967"/>
    </source>
</evidence>
<keyword evidence="2" id="KW-0472">Membrane</keyword>
<accession>A0A2X0R4V2</accession>
<dbReference type="InterPro" id="IPR017871">
    <property type="entry name" value="ABC_transporter-like_CS"/>
</dbReference>
<feature type="domain" description="ABC transporter" evidence="7">
    <location>
        <begin position="10"/>
        <end position="245"/>
    </location>
</feature>
<keyword evidence="3" id="KW-0547">Nucleotide-binding</keyword>
<comment type="function">
    <text evidence="6">Part of the ABC transporter complex HmuTUV involved in hemin import. Responsible for energy coupling to the transport system.</text>
</comment>
<proteinExistence type="predicted"/>
<dbReference type="InterPro" id="IPR003439">
    <property type="entry name" value="ABC_transporter-like_ATP-bd"/>
</dbReference>
<dbReference type="GO" id="GO:0005524">
    <property type="term" value="F:ATP binding"/>
    <property type="evidence" value="ECO:0007669"/>
    <property type="project" value="UniProtKB-KW"/>
</dbReference>
<sequence length="261" mass="28853">MQSLLHLQALEANNLTVEIGGKTVCRELDLIARPGECWALLGQNGAGKTTLLRTLAGLHPPRVGRVSWNGMALAAYSRRTFAQQVGILLQGEVGEFWGSVQEYALLGRFPHRNVLLGYGAQDEVLANQALQQVDLAGLADRSLDTLSGGERQRAAIAQLLVQHPECYLLDEPLQHLDLRHQAQVMQIFSKLQAQGGTIMMVLHDPLWAQRCCDHVLMQYPDGRVLHGRSQDLLTRGHLEELYQCPLHEISVAGERCFVAGV</sequence>
<keyword evidence="1" id="KW-0813">Transport</keyword>
<evidence type="ECO:0000313" key="8">
    <source>
        <dbReference type="EMBL" id="SPS04932.1"/>
    </source>
</evidence>
<keyword evidence="2" id="KW-1003">Cell membrane</keyword>
<name>A0A2X0R4V2_9PROT</name>
<keyword evidence="5" id="KW-1278">Translocase</keyword>
<evidence type="ECO:0000256" key="1">
    <source>
        <dbReference type="ARBA" id="ARBA00022448"/>
    </source>
</evidence>
<dbReference type="Gene3D" id="3.40.50.300">
    <property type="entry name" value="P-loop containing nucleotide triphosphate hydrolases"/>
    <property type="match status" value="1"/>
</dbReference>
<dbReference type="PROSITE" id="PS00211">
    <property type="entry name" value="ABC_TRANSPORTER_1"/>
    <property type="match status" value="1"/>
</dbReference>
<dbReference type="InterPro" id="IPR003593">
    <property type="entry name" value="AAA+_ATPase"/>
</dbReference>
<organism evidence="8">
    <name type="scientific">Candidatus Nitrotoga fabula</name>
    <dbReference type="NCBI Taxonomy" id="2182327"/>
    <lineage>
        <taxon>Bacteria</taxon>
        <taxon>Pseudomonadati</taxon>
        <taxon>Pseudomonadota</taxon>
        <taxon>Betaproteobacteria</taxon>
        <taxon>Nitrosomonadales</taxon>
        <taxon>Gallionellaceae</taxon>
        <taxon>Candidatus Nitrotoga</taxon>
    </lineage>
</organism>
<dbReference type="CDD" id="cd03214">
    <property type="entry name" value="ABC_Iron-Siderophores_B12_Hemin"/>
    <property type="match status" value="1"/>
</dbReference>
<dbReference type="AlphaFoldDB" id="A0A2X0R4V2"/>
<dbReference type="Pfam" id="PF00005">
    <property type="entry name" value="ABC_tran"/>
    <property type="match status" value="1"/>
</dbReference>
<dbReference type="GO" id="GO:0016887">
    <property type="term" value="F:ATP hydrolysis activity"/>
    <property type="evidence" value="ECO:0007669"/>
    <property type="project" value="InterPro"/>
</dbReference>
<dbReference type="PROSITE" id="PS50893">
    <property type="entry name" value="ABC_TRANSPORTER_2"/>
    <property type="match status" value="1"/>
</dbReference>
<evidence type="ECO:0000259" key="7">
    <source>
        <dbReference type="PROSITE" id="PS50893"/>
    </source>
</evidence>
<dbReference type="InterPro" id="IPR027417">
    <property type="entry name" value="P-loop_NTPase"/>
</dbReference>
<evidence type="ECO:0000256" key="2">
    <source>
        <dbReference type="ARBA" id="ARBA00022475"/>
    </source>
</evidence>
<evidence type="ECO:0000256" key="3">
    <source>
        <dbReference type="ARBA" id="ARBA00022741"/>
    </source>
</evidence>
<dbReference type="PANTHER" id="PTHR42794">
    <property type="entry name" value="HEMIN IMPORT ATP-BINDING PROTEIN HMUV"/>
    <property type="match status" value="1"/>
</dbReference>
<dbReference type="PANTHER" id="PTHR42794:SF1">
    <property type="entry name" value="HEMIN IMPORT ATP-BINDING PROTEIN HMUV"/>
    <property type="match status" value="1"/>
</dbReference>
<dbReference type="SMART" id="SM00382">
    <property type="entry name" value="AAA"/>
    <property type="match status" value="1"/>
</dbReference>
<gene>
    <name evidence="8" type="ORF">NITFAB_0521</name>
</gene>
<dbReference type="EMBL" id="LS423452">
    <property type="protein sequence ID" value="SPS04932.1"/>
    <property type="molecule type" value="Genomic_DNA"/>
</dbReference>
<protein>
    <submittedName>
        <fullName evidence="8">ABC transporter related protein</fullName>
    </submittedName>
</protein>
<dbReference type="SUPFAM" id="SSF52540">
    <property type="entry name" value="P-loop containing nucleoside triphosphate hydrolases"/>
    <property type="match status" value="1"/>
</dbReference>
<reference evidence="8" key="1">
    <citation type="submission" date="2018-05" db="EMBL/GenBank/DDBJ databases">
        <authorList>
            <person name="Lanie J.A."/>
            <person name="Ng W.-L."/>
            <person name="Kazmierczak K.M."/>
            <person name="Andrzejewski T.M."/>
            <person name="Davidsen T.M."/>
            <person name="Wayne K.J."/>
            <person name="Tettelin H."/>
            <person name="Glass J.I."/>
            <person name="Rusch D."/>
            <person name="Podicherti R."/>
            <person name="Tsui H.-C.T."/>
            <person name="Winkler M.E."/>
        </authorList>
    </citation>
    <scope>NUCLEOTIDE SEQUENCE</scope>
    <source>
        <strain evidence="8">KNB</strain>
    </source>
</reference>
<evidence type="ECO:0000256" key="6">
    <source>
        <dbReference type="ARBA" id="ARBA00037066"/>
    </source>
</evidence>
<evidence type="ECO:0000256" key="4">
    <source>
        <dbReference type="ARBA" id="ARBA00022840"/>
    </source>
</evidence>